<dbReference type="Proteomes" id="UP000055048">
    <property type="component" value="Unassembled WGS sequence"/>
</dbReference>
<evidence type="ECO:0000313" key="2">
    <source>
        <dbReference type="EMBL" id="KRX41201.1"/>
    </source>
</evidence>
<dbReference type="EMBL" id="JYDJ01000178">
    <property type="protein sequence ID" value="KRX41201.1"/>
    <property type="molecule type" value="Genomic_DNA"/>
</dbReference>
<reference evidence="2 3" key="1">
    <citation type="submission" date="2015-01" db="EMBL/GenBank/DDBJ databases">
        <title>Evolution of Trichinella species and genotypes.</title>
        <authorList>
            <person name="Korhonen P.K."/>
            <person name="Edoardo P."/>
            <person name="Giuseppe L.R."/>
            <person name="Gasser R.B."/>
        </authorList>
    </citation>
    <scope>NUCLEOTIDE SEQUENCE [LARGE SCALE GENOMIC DNA]</scope>
    <source>
        <strain evidence="2">ISS417</strain>
    </source>
</reference>
<evidence type="ECO:0000256" key="1">
    <source>
        <dbReference type="SAM" id="MobiDB-lite"/>
    </source>
</evidence>
<name>A0A0V0TQM0_9BILA</name>
<comment type="caution">
    <text evidence="2">The sequence shown here is derived from an EMBL/GenBank/DDBJ whole genome shotgun (WGS) entry which is preliminary data.</text>
</comment>
<feature type="compositionally biased region" description="Polar residues" evidence="1">
    <location>
        <begin position="16"/>
        <end position="25"/>
    </location>
</feature>
<feature type="region of interest" description="Disordered" evidence="1">
    <location>
        <begin position="1"/>
        <end position="32"/>
    </location>
</feature>
<evidence type="ECO:0000313" key="3">
    <source>
        <dbReference type="Proteomes" id="UP000055048"/>
    </source>
</evidence>
<proteinExistence type="predicted"/>
<protein>
    <submittedName>
        <fullName evidence="2">Uncharacterized protein</fullName>
    </submittedName>
</protein>
<keyword evidence="3" id="KW-1185">Reference proteome</keyword>
<gene>
    <name evidence="2" type="ORF">T05_10447</name>
</gene>
<accession>A0A0V0TQM0</accession>
<organism evidence="2 3">
    <name type="scientific">Trichinella murrelli</name>
    <dbReference type="NCBI Taxonomy" id="144512"/>
    <lineage>
        <taxon>Eukaryota</taxon>
        <taxon>Metazoa</taxon>
        <taxon>Ecdysozoa</taxon>
        <taxon>Nematoda</taxon>
        <taxon>Enoplea</taxon>
        <taxon>Dorylaimia</taxon>
        <taxon>Trichinellida</taxon>
        <taxon>Trichinellidae</taxon>
        <taxon>Trichinella</taxon>
    </lineage>
</organism>
<sequence>MGAEKPPSCGSVFTPAESTVENTQPALEPSETELTRYRTASSFVFPASGYTQTLKQRCYMRNVRRWTCDQLRDDAIRPDFCLSALQ</sequence>
<dbReference type="AlphaFoldDB" id="A0A0V0TQM0"/>